<name>A0A495A0I4_9BACI</name>
<comment type="caution">
    <text evidence="1">The sequence shown here is derived from an EMBL/GenBank/DDBJ whole genome shotgun (WGS) entry which is preliminary data.</text>
</comment>
<proteinExistence type="predicted"/>
<dbReference type="Proteomes" id="UP000269301">
    <property type="component" value="Unassembled WGS sequence"/>
</dbReference>
<sequence>MLRLFEFIAHEITYNTVIIHKNSIFFVYTSRAGNIAEEIHGDSLKKEDHFLLRAMFRCRSVPCPAG</sequence>
<dbReference type="EMBL" id="RBZP01000008">
    <property type="protein sequence ID" value="RKQ32951.1"/>
    <property type="molecule type" value="Genomic_DNA"/>
</dbReference>
<accession>A0A495A0I4</accession>
<reference evidence="1 2" key="1">
    <citation type="journal article" date="2016" name="Int. J. Syst. Evol. Microbiol.">
        <title>Oceanobacillus halophilus sp. nov., a novel moderately halophilic bacterium from a hypersaline lake.</title>
        <authorList>
            <person name="Amoozegar M.A."/>
            <person name="Bagheri M."/>
            <person name="Makhdoumi A."/>
            <person name="Nikou M.M."/>
            <person name="Fazeli S.A.S."/>
            <person name="Schumann P."/>
            <person name="Sproer C."/>
            <person name="Sanchez-Porro C."/>
            <person name="Ventosa A."/>
        </authorList>
    </citation>
    <scope>NUCLEOTIDE SEQUENCE [LARGE SCALE GENOMIC DNA]</scope>
    <source>
        <strain evidence="1 2">DSM 23996</strain>
    </source>
</reference>
<evidence type="ECO:0000313" key="1">
    <source>
        <dbReference type="EMBL" id="RKQ32951.1"/>
    </source>
</evidence>
<gene>
    <name evidence="1" type="ORF">D8M06_11165</name>
</gene>
<dbReference type="AlphaFoldDB" id="A0A495A0I4"/>
<protein>
    <submittedName>
        <fullName evidence="1">Uncharacterized protein</fullName>
    </submittedName>
</protein>
<keyword evidence="2" id="KW-1185">Reference proteome</keyword>
<evidence type="ECO:0000313" key="2">
    <source>
        <dbReference type="Proteomes" id="UP000269301"/>
    </source>
</evidence>
<organism evidence="1 2">
    <name type="scientific">Oceanobacillus halophilus</name>
    <dbReference type="NCBI Taxonomy" id="930130"/>
    <lineage>
        <taxon>Bacteria</taxon>
        <taxon>Bacillati</taxon>
        <taxon>Bacillota</taxon>
        <taxon>Bacilli</taxon>
        <taxon>Bacillales</taxon>
        <taxon>Bacillaceae</taxon>
        <taxon>Oceanobacillus</taxon>
    </lineage>
</organism>